<proteinExistence type="inferred from homology"/>
<evidence type="ECO:0000256" key="6">
    <source>
        <dbReference type="RuleBase" id="RU003476"/>
    </source>
</evidence>
<dbReference type="CDD" id="cd04665">
    <property type="entry name" value="NUDIX_RppH"/>
    <property type="match status" value="1"/>
</dbReference>
<dbReference type="InterPro" id="IPR014078">
    <property type="entry name" value="Nudix_YtkD"/>
</dbReference>
<dbReference type="PANTHER" id="PTHR43758:SF8">
    <property type="entry name" value="8-OXO-DGTP DIPHOSPHATASE YTKD-RELATED"/>
    <property type="match status" value="1"/>
</dbReference>
<dbReference type="Gene3D" id="3.90.79.10">
    <property type="entry name" value="Nucleoside Triphosphate Pyrophosphohydrolase"/>
    <property type="match status" value="1"/>
</dbReference>
<evidence type="ECO:0000256" key="4">
    <source>
        <dbReference type="ARBA" id="ARBA00022801"/>
    </source>
</evidence>
<dbReference type="InterPro" id="IPR020084">
    <property type="entry name" value="NUDIX_hydrolase_CS"/>
</dbReference>
<dbReference type="OrthoDB" id="9131041at2"/>
<keyword evidence="9" id="KW-1185">Reference proteome</keyword>
<gene>
    <name evidence="8" type="ORF">AHA02nite_27550</name>
</gene>
<dbReference type="RefSeq" id="WP_146818262.1">
    <property type="nucleotide sequence ID" value="NZ_BJYA01000022.1"/>
</dbReference>
<feature type="domain" description="Nudix hydrolase" evidence="7">
    <location>
        <begin position="21"/>
        <end position="154"/>
    </location>
</feature>
<evidence type="ECO:0000256" key="1">
    <source>
        <dbReference type="ARBA" id="ARBA00001946"/>
    </source>
</evidence>
<keyword evidence="4 6" id="KW-0378">Hydrolase</keyword>
<dbReference type="SUPFAM" id="SSF55811">
    <property type="entry name" value="Nudix"/>
    <property type="match status" value="1"/>
</dbReference>
<evidence type="ECO:0000256" key="3">
    <source>
        <dbReference type="ARBA" id="ARBA00022723"/>
    </source>
</evidence>
<evidence type="ECO:0000256" key="2">
    <source>
        <dbReference type="ARBA" id="ARBA00005582"/>
    </source>
</evidence>
<evidence type="ECO:0000313" key="9">
    <source>
        <dbReference type="Proteomes" id="UP000321440"/>
    </source>
</evidence>
<dbReference type="PROSITE" id="PS00893">
    <property type="entry name" value="NUDIX_BOX"/>
    <property type="match status" value="1"/>
</dbReference>
<comment type="similarity">
    <text evidence="2 6">Belongs to the Nudix hydrolase family.</text>
</comment>
<dbReference type="Proteomes" id="UP000321440">
    <property type="component" value="Unassembled WGS sequence"/>
</dbReference>
<organism evidence="8 9">
    <name type="scientific">Alkalibacillus haloalkaliphilus</name>
    <dbReference type="NCBI Taxonomy" id="94136"/>
    <lineage>
        <taxon>Bacteria</taxon>
        <taxon>Bacillati</taxon>
        <taxon>Bacillota</taxon>
        <taxon>Bacilli</taxon>
        <taxon>Bacillales</taxon>
        <taxon>Bacillaceae</taxon>
        <taxon>Alkalibacillus</taxon>
    </lineage>
</organism>
<comment type="cofactor">
    <cofactor evidence="1">
        <name>Mg(2+)</name>
        <dbReference type="ChEBI" id="CHEBI:18420"/>
    </cofactor>
</comment>
<dbReference type="PANTHER" id="PTHR43758">
    <property type="entry name" value="7,8-DIHYDRO-8-OXOGUANINE TRIPHOSPHATASE"/>
    <property type="match status" value="1"/>
</dbReference>
<dbReference type="PRINTS" id="PR00502">
    <property type="entry name" value="NUDIXFAMILY"/>
</dbReference>
<evidence type="ECO:0000259" key="7">
    <source>
        <dbReference type="PROSITE" id="PS51462"/>
    </source>
</evidence>
<dbReference type="NCBIfam" id="TIGR02705">
    <property type="entry name" value="nudix_YtkD"/>
    <property type="match status" value="1"/>
</dbReference>
<dbReference type="GO" id="GO:0005737">
    <property type="term" value="C:cytoplasm"/>
    <property type="evidence" value="ECO:0007669"/>
    <property type="project" value="TreeGrafter"/>
</dbReference>
<dbReference type="InterPro" id="IPR000086">
    <property type="entry name" value="NUDIX_hydrolase_dom"/>
</dbReference>
<evidence type="ECO:0000256" key="5">
    <source>
        <dbReference type="ARBA" id="ARBA00022842"/>
    </source>
</evidence>
<dbReference type="InterPro" id="IPR015797">
    <property type="entry name" value="NUDIX_hydrolase-like_dom_sf"/>
</dbReference>
<name>A0A511W7B7_9BACI</name>
<dbReference type="InterPro" id="IPR020476">
    <property type="entry name" value="Nudix_hydrolase"/>
</dbReference>
<keyword evidence="5" id="KW-0460">Magnesium</keyword>
<dbReference type="Pfam" id="PF00293">
    <property type="entry name" value="NUDIX"/>
    <property type="match status" value="1"/>
</dbReference>
<keyword evidence="3" id="KW-0479">Metal-binding</keyword>
<dbReference type="GO" id="GO:0016818">
    <property type="term" value="F:hydrolase activity, acting on acid anhydrides, in phosphorus-containing anhydrides"/>
    <property type="evidence" value="ECO:0007669"/>
    <property type="project" value="TreeGrafter"/>
</dbReference>
<sequence>MEVFKDYYRNTVKFVKNEMYFSNQPKHVWVITKHKGQWLLTKHKNRGIEFPGGKVEQGESADQAARREVYEETGGIVKELHFVGQYYVDGKGGDIVKNVYFAQVDELEERPHYYETEGPMLLDDIPKNVKKDNRFSFMMKDEVLQIAIKEVKRL</sequence>
<dbReference type="EMBL" id="BJYA01000022">
    <property type="protein sequence ID" value="GEN46979.1"/>
    <property type="molecule type" value="Genomic_DNA"/>
</dbReference>
<accession>A0A511W7B7</accession>
<dbReference type="AlphaFoldDB" id="A0A511W7B7"/>
<evidence type="ECO:0000313" key="8">
    <source>
        <dbReference type="EMBL" id="GEN46979.1"/>
    </source>
</evidence>
<dbReference type="PROSITE" id="PS51462">
    <property type="entry name" value="NUDIX"/>
    <property type="match status" value="1"/>
</dbReference>
<reference evidence="8 9" key="1">
    <citation type="submission" date="2019-07" db="EMBL/GenBank/DDBJ databases">
        <title>Whole genome shotgun sequence of Alkalibacillus haloalkaliphilus NBRC 103110.</title>
        <authorList>
            <person name="Hosoyama A."/>
            <person name="Uohara A."/>
            <person name="Ohji S."/>
            <person name="Ichikawa N."/>
        </authorList>
    </citation>
    <scope>NUCLEOTIDE SEQUENCE [LARGE SCALE GENOMIC DNA]</scope>
    <source>
        <strain evidence="8 9">NBRC 103110</strain>
    </source>
</reference>
<comment type="caution">
    <text evidence="8">The sequence shown here is derived from an EMBL/GenBank/DDBJ whole genome shotgun (WGS) entry which is preliminary data.</text>
</comment>
<dbReference type="GO" id="GO:0046872">
    <property type="term" value="F:metal ion binding"/>
    <property type="evidence" value="ECO:0007669"/>
    <property type="project" value="UniProtKB-KW"/>
</dbReference>
<protein>
    <submittedName>
        <fullName evidence="8">Nucleoside triphosphatase YtkD</fullName>
    </submittedName>
</protein>